<dbReference type="RefSeq" id="WP_065013546.1">
    <property type="nucleotide sequence ID" value="NZ_LZKJ01000059.1"/>
</dbReference>
<dbReference type="InterPro" id="IPR019239">
    <property type="entry name" value="VapB_antitoxin"/>
</dbReference>
<accession>A0A1A2ZJS9</accession>
<evidence type="ECO:0000313" key="1">
    <source>
        <dbReference type="EMBL" id="OBI49732.1"/>
    </source>
</evidence>
<gene>
    <name evidence="1" type="ORF">A5707_16045</name>
</gene>
<sequence>MTFRKVEIEVDKALVDEVIRRFHMHSTREAVNLALRTLVADADASQSSLDDDEVDEFSNLDALRLHRSSESV</sequence>
<name>A0A1A2ZJS9_9MYCO</name>
<dbReference type="OrthoDB" id="4736246at2"/>
<proteinExistence type="predicted"/>
<comment type="caution">
    <text evidence="1">The sequence shown here is derived from an EMBL/GenBank/DDBJ whole genome shotgun (WGS) entry which is preliminary data.</text>
</comment>
<organism evidence="1 2">
    <name type="scientific">Mycobacterium kyorinense</name>
    <dbReference type="NCBI Taxonomy" id="487514"/>
    <lineage>
        <taxon>Bacteria</taxon>
        <taxon>Bacillati</taxon>
        <taxon>Actinomycetota</taxon>
        <taxon>Actinomycetes</taxon>
        <taxon>Mycobacteriales</taxon>
        <taxon>Mycobacteriaceae</taxon>
        <taxon>Mycobacterium</taxon>
    </lineage>
</organism>
<evidence type="ECO:0008006" key="3">
    <source>
        <dbReference type="Google" id="ProtNLM"/>
    </source>
</evidence>
<reference evidence="2" key="1">
    <citation type="submission" date="2016-06" db="EMBL/GenBank/DDBJ databases">
        <authorList>
            <person name="Sutton G."/>
            <person name="Brinkac L."/>
            <person name="Sanka R."/>
            <person name="Adams M."/>
            <person name="Lau E."/>
            <person name="Sam S."/>
            <person name="Sreng N."/>
            <person name="Him V."/>
            <person name="Kerleguer A."/>
            <person name="Cheng S."/>
        </authorList>
    </citation>
    <scope>NUCLEOTIDE SEQUENCE [LARGE SCALE GENOMIC DNA]</scope>
    <source>
        <strain evidence="2">E861</strain>
    </source>
</reference>
<dbReference type="Pfam" id="PF09957">
    <property type="entry name" value="VapB_antitoxin"/>
    <property type="match status" value="1"/>
</dbReference>
<protein>
    <recommendedName>
        <fullName evidence="3">Antitoxin VapB</fullName>
    </recommendedName>
</protein>
<evidence type="ECO:0000313" key="2">
    <source>
        <dbReference type="Proteomes" id="UP000093592"/>
    </source>
</evidence>
<dbReference type="AlphaFoldDB" id="A0A1A2ZJS9"/>
<dbReference type="Proteomes" id="UP000093592">
    <property type="component" value="Unassembled WGS sequence"/>
</dbReference>
<dbReference type="EMBL" id="LZKJ01000059">
    <property type="protein sequence ID" value="OBI49732.1"/>
    <property type="molecule type" value="Genomic_DNA"/>
</dbReference>